<evidence type="ECO:0000313" key="2">
    <source>
        <dbReference type="Proteomes" id="UP000220527"/>
    </source>
</evidence>
<proteinExistence type="predicted"/>
<gene>
    <name evidence="1" type="ORF">CJ255_17280</name>
</gene>
<dbReference type="EMBL" id="NQWI01000108">
    <property type="protein sequence ID" value="PDW01791.1"/>
    <property type="molecule type" value="Genomic_DNA"/>
</dbReference>
<accession>A0A2A6RFT2</accession>
<evidence type="ECO:0000313" key="1">
    <source>
        <dbReference type="EMBL" id="PDW01791.1"/>
    </source>
</evidence>
<dbReference type="Proteomes" id="UP000220527">
    <property type="component" value="Unassembled WGS sequence"/>
</dbReference>
<name>A0A2A6RFT2_9CHLR</name>
<comment type="caution">
    <text evidence="1">The sequence shown here is derived from an EMBL/GenBank/DDBJ whole genome shotgun (WGS) entry which is preliminary data.</text>
</comment>
<reference evidence="2" key="1">
    <citation type="submission" date="2017-08" db="EMBL/GenBank/DDBJ databases">
        <authorList>
            <person name="Grouzdev D.S."/>
            <person name="Gaisin V.A."/>
            <person name="Rysina M.S."/>
            <person name="Gorlenko V.M."/>
        </authorList>
    </citation>
    <scope>NUCLEOTIDE SEQUENCE [LARGE SCALE GENOMIC DNA]</scope>
    <source>
        <strain evidence="2">Kir15-3F</strain>
    </source>
</reference>
<sequence>MLGSIIVLAFLLGIVAAWLLTQREELRHADLALVAVPEVPPAALREHILELYRRGFIAQIVLIGAGDSTLQTDLITYGLPEEVLHTIPCTARLDLLADVSSTTPPRILVIVAPATQLSTLKQLRDHGFLAYHVPVRGQAVAPLDLVKASLNYWRYVLGGYSPHASSQHCKAAFRFLKPSLSTLVP</sequence>
<dbReference type="AlphaFoldDB" id="A0A2A6RFT2"/>
<keyword evidence="2" id="KW-1185">Reference proteome</keyword>
<dbReference type="OrthoDB" id="155596at2"/>
<organism evidence="1 2">
    <name type="scientific">Candidatus Viridilinea mediisalina</name>
    <dbReference type="NCBI Taxonomy" id="2024553"/>
    <lineage>
        <taxon>Bacteria</taxon>
        <taxon>Bacillati</taxon>
        <taxon>Chloroflexota</taxon>
        <taxon>Chloroflexia</taxon>
        <taxon>Chloroflexales</taxon>
        <taxon>Chloroflexineae</taxon>
        <taxon>Oscillochloridaceae</taxon>
        <taxon>Candidatus Viridilinea</taxon>
    </lineage>
</organism>
<evidence type="ECO:0008006" key="3">
    <source>
        <dbReference type="Google" id="ProtNLM"/>
    </source>
</evidence>
<dbReference type="RefSeq" id="WP_097645350.1">
    <property type="nucleotide sequence ID" value="NZ_NQWI01000108.1"/>
</dbReference>
<protein>
    <recommendedName>
        <fullName evidence="3">DUF218 domain-containing protein</fullName>
    </recommendedName>
</protein>